<feature type="domain" description="Type I restriction modification DNA specificity" evidence="5">
    <location>
        <begin position="134"/>
        <end position="192"/>
    </location>
</feature>
<evidence type="ECO:0000313" key="7">
    <source>
        <dbReference type="Proteomes" id="UP000622245"/>
    </source>
</evidence>
<comment type="similarity">
    <text evidence="1">Belongs to the type-I restriction system S methylase family.</text>
</comment>
<dbReference type="SUPFAM" id="SSF116734">
    <property type="entry name" value="DNA methylase specificity domain"/>
    <property type="match status" value="2"/>
</dbReference>
<dbReference type="InterPro" id="IPR000055">
    <property type="entry name" value="Restrct_endonuc_typeI_TRD"/>
</dbReference>
<comment type="caution">
    <text evidence="6">The sequence shown here is derived from an EMBL/GenBank/DDBJ whole genome shotgun (WGS) entry which is preliminary data.</text>
</comment>
<evidence type="ECO:0000256" key="3">
    <source>
        <dbReference type="ARBA" id="ARBA00023125"/>
    </source>
</evidence>
<reference evidence="6 7" key="1">
    <citation type="submission" date="2021-01" db="EMBL/GenBank/DDBJ databases">
        <title>Draft genome sequence of Micromonospora sp. strain STR1s_6.</title>
        <authorList>
            <person name="Karlyshev A."/>
            <person name="Jawad R."/>
        </authorList>
    </citation>
    <scope>NUCLEOTIDE SEQUENCE [LARGE SCALE GENOMIC DNA]</scope>
    <source>
        <strain evidence="6 7">STR1S-6</strain>
    </source>
</reference>
<dbReference type="GO" id="GO:0004519">
    <property type="term" value="F:endonuclease activity"/>
    <property type="evidence" value="ECO:0007669"/>
    <property type="project" value="UniProtKB-KW"/>
</dbReference>
<dbReference type="CDD" id="cd17517">
    <property type="entry name" value="RMtype1_S_EcoKI_StySPI-TRD2-CR2_like"/>
    <property type="match status" value="1"/>
</dbReference>
<dbReference type="EMBL" id="JAEVHL010000032">
    <property type="protein sequence ID" value="MBM0275748.1"/>
    <property type="molecule type" value="Genomic_DNA"/>
</dbReference>
<dbReference type="PANTHER" id="PTHR43140:SF1">
    <property type="entry name" value="TYPE I RESTRICTION ENZYME ECOKI SPECIFICITY SUBUNIT"/>
    <property type="match status" value="1"/>
</dbReference>
<gene>
    <name evidence="6" type="ORF">JM949_10015</name>
</gene>
<protein>
    <submittedName>
        <fullName evidence="6">Restriction endonuclease subunit S</fullName>
    </submittedName>
</protein>
<dbReference type="RefSeq" id="WP_203148134.1">
    <property type="nucleotide sequence ID" value="NZ_JAEVHL010000032.1"/>
</dbReference>
<keyword evidence="7" id="KW-1185">Reference proteome</keyword>
<evidence type="ECO:0000313" key="6">
    <source>
        <dbReference type="EMBL" id="MBM0275748.1"/>
    </source>
</evidence>
<dbReference type="PANTHER" id="PTHR43140">
    <property type="entry name" value="TYPE-1 RESTRICTION ENZYME ECOKI SPECIFICITY PROTEIN"/>
    <property type="match status" value="1"/>
</dbReference>
<evidence type="ECO:0000256" key="1">
    <source>
        <dbReference type="ARBA" id="ARBA00010923"/>
    </source>
</evidence>
<sequence length="422" mass="46271">MTPDPVGWRLVTLNDLQADEPRAITDGPFGSNLTSAHYTDSGPRVVRLQNIGDGVFHDLPARISEAHFQVLRAHEVLAGDLLVASLGETLPRACLAPANLGPAIVKADCIRVRLSQKVDNRWVMYAMQRPKVRKWADEHRHGVGRPRLGLKVIRQIPVPLPPLDEQRRIVDILEDHLSRLDAGERAIIDAIKRQRSLRASVLQSSHVGPTVSLGGLSIDAGYGTSTKCDYHGPGLPVVRIPNVVDGKVDLSDQKRALDESVDLSGMMLAEGDLLIVRTNGSRDLIGRTAVVQSGVTAAFASYLIRFKIDRTRARPEWVQLMLEAPKSRRVLEGMAASSAGQYNLGLKKLNTVEVPCPSISEQERMLAVAAGFEWSSRSVAQYIEKARQRSTALRRALLDAAFSGRLTGRASDMNRVEEMASV</sequence>
<dbReference type="Gene3D" id="3.90.220.20">
    <property type="entry name" value="DNA methylase specificity domains"/>
    <property type="match status" value="2"/>
</dbReference>
<dbReference type="InterPro" id="IPR051212">
    <property type="entry name" value="Type-I_RE_S_subunit"/>
</dbReference>
<dbReference type="Proteomes" id="UP000622245">
    <property type="component" value="Unassembled WGS sequence"/>
</dbReference>
<accession>A0ABS1YEC3</accession>
<organism evidence="6 7">
    <name type="scientific">Micromonospora tarensis</name>
    <dbReference type="NCBI Taxonomy" id="2806100"/>
    <lineage>
        <taxon>Bacteria</taxon>
        <taxon>Bacillati</taxon>
        <taxon>Actinomycetota</taxon>
        <taxon>Actinomycetes</taxon>
        <taxon>Micromonosporales</taxon>
        <taxon>Micromonosporaceae</taxon>
        <taxon>Micromonospora</taxon>
    </lineage>
</organism>
<keyword evidence="6" id="KW-0378">Hydrolase</keyword>
<evidence type="ECO:0000259" key="5">
    <source>
        <dbReference type="Pfam" id="PF01420"/>
    </source>
</evidence>
<keyword evidence="6" id="KW-0255">Endonuclease</keyword>
<keyword evidence="6" id="KW-0540">Nuclease</keyword>
<evidence type="ECO:0000256" key="2">
    <source>
        <dbReference type="ARBA" id="ARBA00022747"/>
    </source>
</evidence>
<evidence type="ECO:0000256" key="4">
    <source>
        <dbReference type="ARBA" id="ARBA00038652"/>
    </source>
</evidence>
<comment type="subunit">
    <text evidence="4">The methyltransferase is composed of M and S polypeptides.</text>
</comment>
<proteinExistence type="inferred from homology"/>
<keyword evidence="2" id="KW-0680">Restriction system</keyword>
<name>A0ABS1YEC3_9ACTN</name>
<dbReference type="Pfam" id="PF01420">
    <property type="entry name" value="Methylase_S"/>
    <property type="match status" value="1"/>
</dbReference>
<dbReference type="InterPro" id="IPR044946">
    <property type="entry name" value="Restrct_endonuc_typeI_TRD_sf"/>
</dbReference>
<keyword evidence="3" id="KW-0238">DNA-binding</keyword>